<dbReference type="Proteomes" id="UP001500622">
    <property type="component" value="Unassembled WGS sequence"/>
</dbReference>
<name>A0ABP8LA57_9MICO</name>
<dbReference type="PANTHER" id="PTHR34580">
    <property type="match status" value="1"/>
</dbReference>
<dbReference type="Pfam" id="PF13280">
    <property type="entry name" value="WYL"/>
    <property type="match status" value="1"/>
</dbReference>
<feature type="domain" description="WYL" evidence="2">
    <location>
        <begin position="148"/>
        <end position="212"/>
    </location>
</feature>
<accession>A0ABP8LA57</accession>
<comment type="caution">
    <text evidence="4">The sequence shown here is derived from an EMBL/GenBank/DDBJ whole genome shotgun (WGS) entry which is preliminary data.</text>
</comment>
<dbReference type="PANTHER" id="PTHR34580:SF3">
    <property type="entry name" value="PROTEIN PAFB"/>
    <property type="match status" value="1"/>
</dbReference>
<dbReference type="InterPro" id="IPR026881">
    <property type="entry name" value="WYL_dom"/>
</dbReference>
<feature type="compositionally biased region" description="Acidic residues" evidence="1">
    <location>
        <begin position="332"/>
        <end position="342"/>
    </location>
</feature>
<evidence type="ECO:0000313" key="5">
    <source>
        <dbReference type="Proteomes" id="UP001500622"/>
    </source>
</evidence>
<dbReference type="InterPro" id="IPR051534">
    <property type="entry name" value="CBASS_pafABC_assoc_protein"/>
</dbReference>
<evidence type="ECO:0000259" key="2">
    <source>
        <dbReference type="Pfam" id="PF13280"/>
    </source>
</evidence>
<evidence type="ECO:0000313" key="4">
    <source>
        <dbReference type="EMBL" id="GAA4425241.1"/>
    </source>
</evidence>
<gene>
    <name evidence="4" type="ORF">GCM10023169_22710</name>
</gene>
<sequence>MAQRVEAAERLLDLVIALSHTRRWMTKQEIRARVHGYADATSDTSFERMFERDKDLLREMGVPLVVEHDPVHDDDVGYRVDPAGYALPPVSFTPAEVGVLSLAAELWQDATLRSSARRGVTKLRAVGPAPEPGAHAGLALRVRGPEAAFAPILDAVDDRRVVTFTYRAASTGQVTRRTVQPWRLLSSGRGWYLVGHDVDRAAPRAFRLSRIQGRVRATGPRGAFEVPDDVDVAGLVAVASPRPGTARLAVLSGRAAALRARATVAEPPTESPENEGPLADRDIVDLPYADAELVAEEIAAYAGSVLVLDPPELRDAVLRRLRAVAALDVDPDVVDPDVDPDIDTAGPRMGEEHDG</sequence>
<dbReference type="Pfam" id="PF25583">
    <property type="entry name" value="WCX"/>
    <property type="match status" value="1"/>
</dbReference>
<feature type="region of interest" description="Disordered" evidence="1">
    <location>
        <begin position="332"/>
        <end position="355"/>
    </location>
</feature>
<dbReference type="PROSITE" id="PS52050">
    <property type="entry name" value="WYL"/>
    <property type="match status" value="1"/>
</dbReference>
<dbReference type="InterPro" id="IPR057727">
    <property type="entry name" value="WCX_dom"/>
</dbReference>
<dbReference type="EMBL" id="BAABGN010000009">
    <property type="protein sequence ID" value="GAA4425241.1"/>
    <property type="molecule type" value="Genomic_DNA"/>
</dbReference>
<protein>
    <submittedName>
        <fullName evidence="4">YafY family protein</fullName>
    </submittedName>
</protein>
<dbReference type="RefSeq" id="WP_345216373.1">
    <property type="nucleotide sequence ID" value="NZ_BAABGN010000009.1"/>
</dbReference>
<organism evidence="4 5">
    <name type="scientific">Georgenia halophila</name>
    <dbReference type="NCBI Taxonomy" id="620889"/>
    <lineage>
        <taxon>Bacteria</taxon>
        <taxon>Bacillati</taxon>
        <taxon>Actinomycetota</taxon>
        <taxon>Actinomycetes</taxon>
        <taxon>Micrococcales</taxon>
        <taxon>Bogoriellaceae</taxon>
        <taxon>Georgenia</taxon>
    </lineage>
</organism>
<evidence type="ECO:0000259" key="3">
    <source>
        <dbReference type="Pfam" id="PF25583"/>
    </source>
</evidence>
<evidence type="ECO:0000256" key="1">
    <source>
        <dbReference type="SAM" id="MobiDB-lite"/>
    </source>
</evidence>
<proteinExistence type="predicted"/>
<feature type="domain" description="WCX" evidence="3">
    <location>
        <begin position="246"/>
        <end position="325"/>
    </location>
</feature>
<reference evidence="5" key="1">
    <citation type="journal article" date="2019" name="Int. J. Syst. Evol. Microbiol.">
        <title>The Global Catalogue of Microorganisms (GCM) 10K type strain sequencing project: providing services to taxonomists for standard genome sequencing and annotation.</title>
        <authorList>
            <consortium name="The Broad Institute Genomics Platform"/>
            <consortium name="The Broad Institute Genome Sequencing Center for Infectious Disease"/>
            <person name="Wu L."/>
            <person name="Ma J."/>
        </authorList>
    </citation>
    <scope>NUCLEOTIDE SEQUENCE [LARGE SCALE GENOMIC DNA]</scope>
    <source>
        <strain evidence="5">JCM 17810</strain>
    </source>
</reference>
<keyword evidence="5" id="KW-1185">Reference proteome</keyword>